<organism evidence="1 2">
    <name type="scientific">Suillus fuscotomentosus</name>
    <dbReference type="NCBI Taxonomy" id="1912939"/>
    <lineage>
        <taxon>Eukaryota</taxon>
        <taxon>Fungi</taxon>
        <taxon>Dikarya</taxon>
        <taxon>Basidiomycota</taxon>
        <taxon>Agaricomycotina</taxon>
        <taxon>Agaricomycetes</taxon>
        <taxon>Agaricomycetidae</taxon>
        <taxon>Boletales</taxon>
        <taxon>Suillineae</taxon>
        <taxon>Suillaceae</taxon>
        <taxon>Suillus</taxon>
    </lineage>
</organism>
<dbReference type="Gene3D" id="6.10.110.10">
    <property type="match status" value="1"/>
</dbReference>
<name>A0AAD4HMM8_9AGAM</name>
<dbReference type="GeneID" id="64655660"/>
<gene>
    <name evidence="1" type="ORF">F5891DRAFT_1025444</name>
</gene>
<sequence>MQSRWLSTLTSTLRPVTSGGVEVFIPLTKVSLTRRQARRVCCTLILRRTLHFNLGQGWGVVRKSLFDKPSQVAGALYDKFDHPVIRQGTATVGSLTKKLGSLPTSAHMLYGGSHFPNAGKFCWDKAAGFGSDIQGCTDKFFQHAREFCPSDKMAELRESVDSVASTATTLYQVVKEAAEQCGIPLYTISNNLVNTFSVLFEELKEQFPPPGEASGHEKRMTMMNTVLDHFEECFLQVVGELGVSEELLKSLTGSLKTGLKHMLVTIGDIDEQHPNLVRALLRIMISMLSTNGPESLLTILRTVGFGPSGPMKGGIAAWLQGWSSGPAVPNGDWFAMLQHLAMMRRAQL</sequence>
<accession>A0AAD4HMM8</accession>
<evidence type="ECO:0000313" key="2">
    <source>
        <dbReference type="Proteomes" id="UP001195769"/>
    </source>
</evidence>
<evidence type="ECO:0000313" key="1">
    <source>
        <dbReference type="EMBL" id="KAG1902218.1"/>
    </source>
</evidence>
<dbReference type="Proteomes" id="UP001195769">
    <property type="component" value="Unassembled WGS sequence"/>
</dbReference>
<dbReference type="RefSeq" id="XP_041227793.1">
    <property type="nucleotide sequence ID" value="XM_041361362.1"/>
</dbReference>
<dbReference type="InterPro" id="IPR038213">
    <property type="entry name" value="IFI6/IFI27-like_sf"/>
</dbReference>
<dbReference type="AlphaFoldDB" id="A0AAD4HMM8"/>
<comment type="caution">
    <text evidence="1">The sequence shown here is derived from an EMBL/GenBank/DDBJ whole genome shotgun (WGS) entry which is preliminary data.</text>
</comment>
<reference evidence="1" key="1">
    <citation type="journal article" date="2020" name="New Phytol.">
        <title>Comparative genomics reveals dynamic genome evolution in host specialist ectomycorrhizal fungi.</title>
        <authorList>
            <person name="Lofgren L.A."/>
            <person name="Nguyen N.H."/>
            <person name="Vilgalys R."/>
            <person name="Ruytinx J."/>
            <person name="Liao H.L."/>
            <person name="Branco S."/>
            <person name="Kuo A."/>
            <person name="LaButti K."/>
            <person name="Lipzen A."/>
            <person name="Andreopoulos W."/>
            <person name="Pangilinan J."/>
            <person name="Riley R."/>
            <person name="Hundley H."/>
            <person name="Na H."/>
            <person name="Barry K."/>
            <person name="Grigoriev I.V."/>
            <person name="Stajich J.E."/>
            <person name="Kennedy P.G."/>
        </authorList>
    </citation>
    <scope>NUCLEOTIDE SEQUENCE</scope>
    <source>
        <strain evidence="1">FC203</strain>
    </source>
</reference>
<keyword evidence="2" id="KW-1185">Reference proteome</keyword>
<dbReference type="EMBL" id="JABBWK010000018">
    <property type="protein sequence ID" value="KAG1902218.1"/>
    <property type="molecule type" value="Genomic_DNA"/>
</dbReference>
<protein>
    <submittedName>
        <fullName evidence="1">Uncharacterized protein</fullName>
    </submittedName>
</protein>
<proteinExistence type="predicted"/>